<evidence type="ECO:0000259" key="6">
    <source>
        <dbReference type="Pfam" id="PF00149"/>
    </source>
</evidence>
<accession>A0ABZ0FDX9</accession>
<dbReference type="PROSITE" id="PS51257">
    <property type="entry name" value="PROKAR_LIPOPROTEIN"/>
    <property type="match status" value="1"/>
</dbReference>
<organism evidence="7 8">
    <name type="scientific">Aeromonas allosaccharophila</name>
    <dbReference type="NCBI Taxonomy" id="656"/>
    <lineage>
        <taxon>Bacteria</taxon>
        <taxon>Pseudomonadati</taxon>
        <taxon>Pseudomonadota</taxon>
        <taxon>Gammaproteobacteria</taxon>
        <taxon>Aeromonadales</taxon>
        <taxon>Aeromonadaceae</taxon>
        <taxon>Aeromonas</taxon>
    </lineage>
</organism>
<protein>
    <submittedName>
        <fullName evidence="7">Metallophosphoesterase</fullName>
    </submittedName>
</protein>
<evidence type="ECO:0000313" key="8">
    <source>
        <dbReference type="Proteomes" id="UP001302667"/>
    </source>
</evidence>
<keyword evidence="3" id="KW-0408">Iron</keyword>
<feature type="domain" description="Calcineurin-like phosphoesterase" evidence="6">
    <location>
        <begin position="41"/>
        <end position="361"/>
    </location>
</feature>
<dbReference type="SUPFAM" id="SSF56300">
    <property type="entry name" value="Metallo-dependent phosphatases"/>
    <property type="match status" value="1"/>
</dbReference>
<evidence type="ECO:0000256" key="2">
    <source>
        <dbReference type="ARBA" id="ARBA00022801"/>
    </source>
</evidence>
<dbReference type="InterPro" id="IPR029052">
    <property type="entry name" value="Metallo-depent_PP-like"/>
</dbReference>
<sequence>MLHFKKLALSVVVSSILLAGCNDNHSQTDQYIDSENVQTLKISIVTDTHLYDGSMGDDINGEMFQAAISSDRKAFLQSQELLDHAIQEMIKNGTNVILVPGDLTKDGERINHKKVRTSLQRAREQGIKVYVVPGNHDMNNPYGYKESLTQTLTAKGAVYLEGNEQNVVPGSMAPHMTNTTGEPMFMENWDNFYQDFGFNEAIARDPNSFSFVAEPTEGVRILAIDSITSSIKDVQQHWQANSPDYSKTGGSLLTPERLSTLEWIKQQAQEAKDQGKILLAMNHAGVIEHFPSKSALIPGYVIDGEKTSFHDSIDVPTYIEEFTNTYTGKKSKTLYTSTSEYISKILAQAGVNIVFTGHFHANDITKRQYEDGSWIYDIQTGASVSYPAPYRSVLVDIKNKLITTDVDNTTVMESVPDANLVGLVDGLSQNIFAALGVDIDGPLLEILDNSLTKKPVAKTMLDVYKRENCQKFICQDSEWQPLFEADVLADSGLTWNELYKTTLSQLIGAVLKAHYHGDEENSEQIDDKMRFVLNWAREYGQKHNVSKQELADEVTKLKTLTLSQEWDPSKDLSNLLGDKMLAPIYGLLGTVGEGIIYDPVPDLNIQIDMTNGQFENLK</sequence>
<keyword evidence="5" id="KW-0732">Signal</keyword>
<dbReference type="EMBL" id="CP136584">
    <property type="protein sequence ID" value="WOE67431.1"/>
    <property type="molecule type" value="Genomic_DNA"/>
</dbReference>
<feature type="chain" id="PRO_5045466812" evidence="5">
    <location>
        <begin position="20"/>
        <end position="618"/>
    </location>
</feature>
<comment type="similarity">
    <text evidence="4">Belongs to the cyclic nucleotide phosphodiesterase class-III family.</text>
</comment>
<gene>
    <name evidence="7" type="ORF">RY972_04935</name>
</gene>
<dbReference type="Proteomes" id="UP001302667">
    <property type="component" value="Chromosome"/>
</dbReference>
<name>A0ABZ0FDX9_9GAMM</name>
<keyword evidence="8" id="KW-1185">Reference proteome</keyword>
<keyword evidence="2" id="KW-0378">Hydrolase</keyword>
<reference evidence="7 8" key="1">
    <citation type="submission" date="2023-10" db="EMBL/GenBank/DDBJ databases">
        <title>Genome analysis of psychrotrophic aerobic bacterium Aeromonas allosaccharophila BIM B-1809 isolated from infected fish.</title>
        <authorList>
            <person name="Leanovich S.I."/>
            <person name="Sidarenka A.V."/>
            <person name="Akhremchuk A.E."/>
            <person name="Sikolenko M.A."/>
            <person name="Valentovich L.N."/>
        </authorList>
    </citation>
    <scope>NUCLEOTIDE SEQUENCE [LARGE SCALE GENOMIC DNA]</scope>
    <source>
        <strain evidence="7 8">BIM B-1809</strain>
    </source>
</reference>
<keyword evidence="1" id="KW-0479">Metal-binding</keyword>
<dbReference type="RefSeq" id="WP_100654370.1">
    <property type="nucleotide sequence ID" value="NZ_CP136584.1"/>
</dbReference>
<evidence type="ECO:0000256" key="5">
    <source>
        <dbReference type="SAM" id="SignalP"/>
    </source>
</evidence>
<dbReference type="InterPro" id="IPR050884">
    <property type="entry name" value="CNP_phosphodiesterase-III"/>
</dbReference>
<evidence type="ECO:0000256" key="1">
    <source>
        <dbReference type="ARBA" id="ARBA00022723"/>
    </source>
</evidence>
<evidence type="ECO:0000313" key="7">
    <source>
        <dbReference type="EMBL" id="WOE67431.1"/>
    </source>
</evidence>
<dbReference type="InterPro" id="IPR004843">
    <property type="entry name" value="Calcineurin-like_PHP"/>
</dbReference>
<dbReference type="Gene3D" id="3.60.21.10">
    <property type="match status" value="1"/>
</dbReference>
<feature type="signal peptide" evidence="5">
    <location>
        <begin position="1"/>
        <end position="19"/>
    </location>
</feature>
<proteinExistence type="inferred from homology"/>
<dbReference type="Pfam" id="PF00149">
    <property type="entry name" value="Metallophos"/>
    <property type="match status" value="1"/>
</dbReference>
<dbReference type="PANTHER" id="PTHR42988:SF2">
    <property type="entry name" value="CYCLIC NUCLEOTIDE PHOSPHODIESTERASE CBUA0032-RELATED"/>
    <property type="match status" value="1"/>
</dbReference>
<dbReference type="PANTHER" id="PTHR42988">
    <property type="entry name" value="PHOSPHOHYDROLASE"/>
    <property type="match status" value="1"/>
</dbReference>
<evidence type="ECO:0000256" key="4">
    <source>
        <dbReference type="ARBA" id="ARBA00025742"/>
    </source>
</evidence>
<evidence type="ECO:0000256" key="3">
    <source>
        <dbReference type="ARBA" id="ARBA00023004"/>
    </source>
</evidence>